<feature type="chain" id="PRO_5002936178" description="CUB domain-containing protein" evidence="4">
    <location>
        <begin position="21"/>
        <end position="566"/>
    </location>
</feature>
<dbReference type="Pfam" id="PF00431">
    <property type="entry name" value="CUB"/>
    <property type="match status" value="4"/>
</dbReference>
<dbReference type="EMBL" id="GG666565">
    <property type="protein sequence ID" value="EEN54580.1"/>
    <property type="molecule type" value="Genomic_DNA"/>
</dbReference>
<dbReference type="eggNOG" id="KOG3714">
    <property type="taxonomic scope" value="Eukaryota"/>
</dbReference>
<organism>
    <name type="scientific">Branchiostoma floridae</name>
    <name type="common">Florida lancelet</name>
    <name type="synonym">Amphioxus</name>
    <dbReference type="NCBI Taxonomy" id="7739"/>
    <lineage>
        <taxon>Eukaryota</taxon>
        <taxon>Metazoa</taxon>
        <taxon>Chordata</taxon>
        <taxon>Cephalochordata</taxon>
        <taxon>Leptocardii</taxon>
        <taxon>Amphioxiformes</taxon>
        <taxon>Branchiostomatidae</taxon>
        <taxon>Branchiostoma</taxon>
    </lineage>
</organism>
<dbReference type="PANTHER" id="PTHR24251">
    <property type="entry name" value="OVOCHYMASE-RELATED"/>
    <property type="match status" value="1"/>
</dbReference>
<feature type="domain" description="CUB" evidence="5">
    <location>
        <begin position="307"/>
        <end position="428"/>
    </location>
</feature>
<dbReference type="SUPFAM" id="SSF49854">
    <property type="entry name" value="Spermadhesin, CUB domain"/>
    <property type="match status" value="4"/>
</dbReference>
<dbReference type="PANTHER" id="PTHR24251:SF40">
    <property type="entry name" value="CUB DOMAIN-CONTAINING PROTEIN"/>
    <property type="match status" value="1"/>
</dbReference>
<evidence type="ECO:0000256" key="2">
    <source>
        <dbReference type="ARBA" id="ARBA00023157"/>
    </source>
</evidence>
<sequence>MIRMMLWCLVLLGVLRTAYGACGGQISTRTSTSFNSLDYPQAYGTNEDCMWTLSVFGSSVAIQLSFEEIDIDPYPSHSTTPGSCTRHYLEIYEGNPTSGTKLGTYCGNILPPIIIGNSNTMTVKFITTGASNSRYRGFLATFSSISLSSGPNSGCNNLRQLSAPTGSIASINYPDDYSSGTQCEWEITVAANKHVELNVLNFLVGGQTATCVNETKDYLSVYEGIGVNRKRLGVYCGWEPPTVRAYSNRMFVKFVSDDFVNAKGFFATYRSVGRTNDRMNSKTVLSVLFLLNWTSWISGQAIDDQQCGGEFYTDNYDTISSPGFPAPYTPGDDCIWHLRVPEGHVVKLTFAYLGTDPWPLAPQNCARHYVEVFDTPDRGGDLLGRYCGDIIPPVVLSTGNAMSVRFITSRWSTNIQGFHGFKAKFASVPEGSIVESGCRSPRKITDPTGTLTSIHFPSDYEDIVCKWEVMVEPGQNITLKLRSFQMSDEETYSVTTATNQMTVEFRAGNTGPYKGFFATYQSSGYEVLPGVTEAQVTGSAHALRAHFPWCLSCLFAAAILLLRINL</sequence>
<dbReference type="InterPro" id="IPR000859">
    <property type="entry name" value="CUB_dom"/>
</dbReference>
<dbReference type="FunFam" id="2.60.120.290:FF:000005">
    <property type="entry name" value="Procollagen C-endopeptidase enhancer 1"/>
    <property type="match status" value="3"/>
</dbReference>
<dbReference type="SMART" id="SM00042">
    <property type="entry name" value="CUB"/>
    <property type="match status" value="4"/>
</dbReference>
<gene>
    <name evidence="6" type="ORF">BRAFLDRAFT_118332</name>
</gene>
<feature type="domain" description="CUB" evidence="5">
    <location>
        <begin position="438"/>
        <end position="517"/>
    </location>
</feature>
<dbReference type="InterPro" id="IPR035914">
    <property type="entry name" value="Sperma_CUB_dom_sf"/>
</dbReference>
<keyword evidence="1" id="KW-0677">Repeat</keyword>
<protein>
    <recommendedName>
        <fullName evidence="5">CUB domain-containing protein</fullName>
    </recommendedName>
</protein>
<evidence type="ECO:0000313" key="6">
    <source>
        <dbReference type="EMBL" id="EEN54580.1"/>
    </source>
</evidence>
<dbReference type="Gene3D" id="2.60.120.290">
    <property type="entry name" value="Spermadhesin, CUB domain"/>
    <property type="match status" value="4"/>
</dbReference>
<evidence type="ECO:0000256" key="1">
    <source>
        <dbReference type="ARBA" id="ARBA00022737"/>
    </source>
</evidence>
<comment type="caution">
    <text evidence="3">Lacks conserved residue(s) required for the propagation of feature annotation.</text>
</comment>
<feature type="disulfide bond" evidence="3">
    <location>
        <begin position="22"/>
        <end position="49"/>
    </location>
</feature>
<name>C3YYE0_BRAFL</name>
<dbReference type="STRING" id="7739.C3YYE0"/>
<evidence type="ECO:0000256" key="3">
    <source>
        <dbReference type="PROSITE-ProRule" id="PRU00059"/>
    </source>
</evidence>
<dbReference type="AlphaFoldDB" id="C3YYE0"/>
<feature type="disulfide bond" evidence="3">
    <location>
        <begin position="307"/>
        <end position="334"/>
    </location>
</feature>
<dbReference type="InParanoid" id="C3YYE0"/>
<proteinExistence type="predicted"/>
<feature type="signal peptide" evidence="4">
    <location>
        <begin position="1"/>
        <end position="20"/>
    </location>
</feature>
<feature type="domain" description="CUB" evidence="5">
    <location>
        <begin position="155"/>
        <end position="272"/>
    </location>
</feature>
<feature type="disulfide bond" evidence="3">
    <location>
        <begin position="438"/>
        <end position="465"/>
    </location>
</feature>
<dbReference type="PROSITE" id="PS01180">
    <property type="entry name" value="CUB"/>
    <property type="match status" value="4"/>
</dbReference>
<reference evidence="6" key="1">
    <citation type="journal article" date="2008" name="Nature">
        <title>The amphioxus genome and the evolution of the chordate karyotype.</title>
        <authorList>
            <consortium name="US DOE Joint Genome Institute (JGI-PGF)"/>
            <person name="Putnam N.H."/>
            <person name="Butts T."/>
            <person name="Ferrier D.E.K."/>
            <person name="Furlong R.F."/>
            <person name="Hellsten U."/>
            <person name="Kawashima T."/>
            <person name="Robinson-Rechavi M."/>
            <person name="Shoguchi E."/>
            <person name="Terry A."/>
            <person name="Yu J.-K."/>
            <person name="Benito-Gutierrez E.L."/>
            <person name="Dubchak I."/>
            <person name="Garcia-Fernandez J."/>
            <person name="Gibson-Brown J.J."/>
            <person name="Grigoriev I.V."/>
            <person name="Horton A.C."/>
            <person name="de Jong P.J."/>
            <person name="Jurka J."/>
            <person name="Kapitonov V.V."/>
            <person name="Kohara Y."/>
            <person name="Kuroki Y."/>
            <person name="Lindquist E."/>
            <person name="Lucas S."/>
            <person name="Osoegawa K."/>
            <person name="Pennacchio L.A."/>
            <person name="Salamov A.A."/>
            <person name="Satou Y."/>
            <person name="Sauka-Spengler T."/>
            <person name="Schmutz J."/>
            <person name="Shin-I T."/>
            <person name="Toyoda A."/>
            <person name="Bronner-Fraser M."/>
            <person name="Fujiyama A."/>
            <person name="Holland L.Z."/>
            <person name="Holland P.W.H."/>
            <person name="Satoh N."/>
            <person name="Rokhsar D.S."/>
        </authorList>
    </citation>
    <scope>NUCLEOTIDE SEQUENCE [LARGE SCALE GENOMIC DNA]</scope>
    <source>
        <strain evidence="6">S238N-H82</strain>
        <tissue evidence="6">Testes</tissue>
    </source>
</reference>
<evidence type="ECO:0000259" key="5">
    <source>
        <dbReference type="PROSITE" id="PS01180"/>
    </source>
</evidence>
<keyword evidence="4" id="KW-0732">Signal</keyword>
<feature type="domain" description="CUB" evidence="5">
    <location>
        <begin position="22"/>
        <end position="145"/>
    </location>
</feature>
<dbReference type="CDD" id="cd00041">
    <property type="entry name" value="CUB"/>
    <property type="match status" value="4"/>
</dbReference>
<evidence type="ECO:0000256" key="4">
    <source>
        <dbReference type="SAM" id="SignalP"/>
    </source>
</evidence>
<keyword evidence="2 3" id="KW-1015">Disulfide bond</keyword>
<accession>C3YYE0</accession>